<dbReference type="InterPro" id="IPR009057">
    <property type="entry name" value="Homeodomain-like_sf"/>
</dbReference>
<dbReference type="Gene3D" id="1.10.10.60">
    <property type="entry name" value="Homeodomain-like"/>
    <property type="match status" value="1"/>
</dbReference>
<evidence type="ECO:0000313" key="5">
    <source>
        <dbReference type="Proteomes" id="UP000011134"/>
    </source>
</evidence>
<keyword evidence="2" id="KW-0804">Transcription</keyword>
<evidence type="ECO:0000256" key="1">
    <source>
        <dbReference type="ARBA" id="ARBA00023015"/>
    </source>
</evidence>
<sequence>MKVTGLTIKQHEMMKRLDLLFTYLYKHADKTLNWVDIALKFGFSDQPHLIRELKKHIGATPGSYLNTRNLIIDIYGDFESTP</sequence>
<keyword evidence="5" id="KW-1185">Reference proteome</keyword>
<evidence type="ECO:0000313" key="4">
    <source>
        <dbReference type="EMBL" id="ELR66288.1"/>
    </source>
</evidence>
<dbReference type="EMBL" id="AMZO01000008">
    <property type="protein sequence ID" value="ELR66288.1"/>
    <property type="molecule type" value="Genomic_DNA"/>
</dbReference>
<dbReference type="GO" id="GO:0003700">
    <property type="term" value="F:DNA-binding transcription factor activity"/>
    <property type="evidence" value="ECO:0007669"/>
    <property type="project" value="InterPro"/>
</dbReference>
<dbReference type="GO" id="GO:0043565">
    <property type="term" value="F:sequence-specific DNA binding"/>
    <property type="evidence" value="ECO:0007669"/>
    <property type="project" value="InterPro"/>
</dbReference>
<dbReference type="Proteomes" id="UP000011134">
    <property type="component" value="Unassembled WGS sequence"/>
</dbReference>
<protein>
    <submittedName>
        <fullName evidence="4">Transcriptional regulator, AraC family</fullName>
    </submittedName>
</protein>
<proteinExistence type="predicted"/>
<feature type="domain" description="HTH araC/xylS-type" evidence="3">
    <location>
        <begin position="1"/>
        <end position="67"/>
    </location>
</feature>
<dbReference type="PATRIC" id="fig|1056511.3.peg.1692"/>
<comment type="caution">
    <text evidence="4">The sequence shown here is derived from an EMBL/GenBank/DDBJ whole genome shotgun (WGS) entry which is preliminary data.</text>
</comment>
<dbReference type="SUPFAM" id="SSF46689">
    <property type="entry name" value="Homeodomain-like"/>
    <property type="match status" value="1"/>
</dbReference>
<accession>L8JDF9</accession>
<reference evidence="4 5" key="1">
    <citation type="submission" date="2012-12" db="EMBL/GenBank/DDBJ databases">
        <title>Genome Assembly of Photobacterium sp. AK15.</title>
        <authorList>
            <person name="Khatri I."/>
            <person name="Vaidya B."/>
            <person name="Srinivas T.N.R."/>
            <person name="Subramanian S."/>
            <person name="Pinnaka A."/>
        </authorList>
    </citation>
    <scope>NUCLEOTIDE SEQUENCE [LARGE SCALE GENOMIC DNA]</scope>
    <source>
        <strain evidence="4 5">AK15</strain>
    </source>
</reference>
<organism evidence="4 5">
    <name type="scientific">Photobacterium marinum</name>
    <dbReference type="NCBI Taxonomy" id="1056511"/>
    <lineage>
        <taxon>Bacteria</taxon>
        <taxon>Pseudomonadati</taxon>
        <taxon>Pseudomonadota</taxon>
        <taxon>Gammaproteobacteria</taxon>
        <taxon>Vibrionales</taxon>
        <taxon>Vibrionaceae</taxon>
        <taxon>Photobacterium</taxon>
    </lineage>
</organism>
<name>L8JDF9_9GAMM</name>
<dbReference type="AlphaFoldDB" id="L8JDF9"/>
<evidence type="ECO:0000256" key="2">
    <source>
        <dbReference type="ARBA" id="ARBA00023163"/>
    </source>
</evidence>
<gene>
    <name evidence="4" type="ORF">C942_04876</name>
</gene>
<keyword evidence="1" id="KW-0805">Transcription regulation</keyword>
<dbReference type="InterPro" id="IPR018060">
    <property type="entry name" value="HTH_AraC"/>
</dbReference>
<dbReference type="PROSITE" id="PS01124">
    <property type="entry name" value="HTH_ARAC_FAMILY_2"/>
    <property type="match status" value="1"/>
</dbReference>
<dbReference type="Pfam" id="PF12833">
    <property type="entry name" value="HTH_18"/>
    <property type="match status" value="1"/>
</dbReference>
<evidence type="ECO:0000259" key="3">
    <source>
        <dbReference type="PROSITE" id="PS01124"/>
    </source>
</evidence>